<keyword evidence="2" id="KW-1133">Transmembrane helix</keyword>
<evidence type="ECO:0000256" key="2">
    <source>
        <dbReference type="SAM" id="Phobius"/>
    </source>
</evidence>
<feature type="region of interest" description="Disordered" evidence="1">
    <location>
        <begin position="1"/>
        <end position="37"/>
    </location>
</feature>
<proteinExistence type="predicted"/>
<protein>
    <submittedName>
        <fullName evidence="3">Excalibur calcium-binding protein</fullName>
    </submittedName>
</protein>
<keyword evidence="2" id="KW-0472">Membrane</keyword>
<evidence type="ECO:0000313" key="3">
    <source>
        <dbReference type="EMBL" id="URN15554.1"/>
    </source>
</evidence>
<evidence type="ECO:0000256" key="1">
    <source>
        <dbReference type="SAM" id="MobiDB-lite"/>
    </source>
</evidence>
<accession>A0ABY4TBX8</accession>
<dbReference type="Proteomes" id="UP001056383">
    <property type="component" value="Chromosome"/>
</dbReference>
<name>A0ABY4TBX8_9ACTN</name>
<organism evidence="3 4">
    <name type="scientific">Streptomyces sudanensis</name>
    <dbReference type="NCBI Taxonomy" id="436397"/>
    <lineage>
        <taxon>Bacteria</taxon>
        <taxon>Bacillati</taxon>
        <taxon>Actinomycetota</taxon>
        <taxon>Actinomycetes</taxon>
        <taxon>Kitasatosporales</taxon>
        <taxon>Streptomycetaceae</taxon>
        <taxon>Streptomyces</taxon>
    </lineage>
</organism>
<feature type="non-terminal residue" evidence="3">
    <location>
        <position position="1"/>
    </location>
</feature>
<sequence length="66" mass="6353">TTPSAVAPPPLRPTSGVVTPTPSGVRGGLGGASSSGPDGRQIGLGVGLVAAAGLVGGYVYRRRVRA</sequence>
<feature type="compositionally biased region" description="Pro residues" evidence="1">
    <location>
        <begin position="1"/>
        <end position="12"/>
    </location>
</feature>
<reference evidence="3" key="1">
    <citation type="submission" date="2022-04" db="EMBL/GenBank/DDBJ databases">
        <title>Systematic whole-genome sequencing reveals an unexpected diversity among actinomycetoma pathogens and provides insights into their antibacterial susceptibilities.</title>
        <authorList>
            <person name="Watson A.K."/>
            <person name="Kepplinger B."/>
            <person name="Bakhiet S.M."/>
            <person name="Mhmoud N.A."/>
            <person name="Chapman J."/>
            <person name="Allenby N."/>
            <person name="Mickiewicz K."/>
            <person name="Goodfellow M."/>
            <person name="Fahal A.H."/>
            <person name="Errington J."/>
        </authorList>
    </citation>
    <scope>NUCLEOTIDE SEQUENCE</scope>
    <source>
        <strain evidence="3">SD 504</strain>
    </source>
</reference>
<keyword evidence="2" id="KW-0812">Transmembrane</keyword>
<evidence type="ECO:0000313" key="4">
    <source>
        <dbReference type="Proteomes" id="UP001056383"/>
    </source>
</evidence>
<gene>
    <name evidence="3" type="ORF">MW084_05855</name>
</gene>
<keyword evidence="4" id="KW-1185">Reference proteome</keyword>
<feature type="transmembrane region" description="Helical" evidence="2">
    <location>
        <begin position="42"/>
        <end position="60"/>
    </location>
</feature>
<dbReference type="EMBL" id="CP095474">
    <property type="protein sequence ID" value="URN15554.1"/>
    <property type="molecule type" value="Genomic_DNA"/>
</dbReference>